<keyword evidence="1" id="KW-1133">Transmembrane helix</keyword>
<feature type="transmembrane region" description="Helical" evidence="1">
    <location>
        <begin position="20"/>
        <end position="44"/>
    </location>
</feature>
<feature type="transmembrane region" description="Helical" evidence="1">
    <location>
        <begin position="190"/>
        <end position="209"/>
    </location>
</feature>
<keyword evidence="1" id="KW-0472">Membrane</keyword>
<evidence type="ECO:0000313" key="3">
    <source>
        <dbReference type="Proteomes" id="UP000614601"/>
    </source>
</evidence>
<dbReference type="EMBL" id="CAJFDH010000003">
    <property type="protein sequence ID" value="CAD5216186.1"/>
    <property type="molecule type" value="Genomic_DNA"/>
</dbReference>
<keyword evidence="1" id="KW-0812">Transmembrane</keyword>
<evidence type="ECO:0000313" key="2">
    <source>
        <dbReference type="EMBL" id="CAD5216186.1"/>
    </source>
</evidence>
<dbReference type="Proteomes" id="UP000614601">
    <property type="component" value="Unassembled WGS sequence"/>
</dbReference>
<feature type="transmembrane region" description="Helical" evidence="1">
    <location>
        <begin position="114"/>
        <end position="134"/>
    </location>
</feature>
<sequence>MRDDDDTQSVQSASVKDQIVFWTLSISFFLKLIAFVCTVVDTHYHQWIHLTSYNDSYEFVRGIAHSDCALNLKQSRDIQCERWPQNDDIHDKWKVFWPQFELGYEDVTLPGGSYYIAVMMFAVYAADLVISLMMCCRQKQTENGVFYLKMFSWVLAGFIVFFYVVIGLFVCSETYAYIKSSEYVFESHSGTGVTFWYILLVVYILAVLIQNAYHLYNCRDKYTTLLPKGVPKRYCTPERSTPRTVELDELRAPTFIS</sequence>
<name>A0A811KIQ9_9BILA</name>
<dbReference type="Proteomes" id="UP000783686">
    <property type="component" value="Unassembled WGS sequence"/>
</dbReference>
<dbReference type="EMBL" id="CAJFCW020000003">
    <property type="protein sequence ID" value="CAG9105444.1"/>
    <property type="molecule type" value="Genomic_DNA"/>
</dbReference>
<protein>
    <submittedName>
        <fullName evidence="2">Uncharacterized protein</fullName>
    </submittedName>
</protein>
<accession>A0A811KIQ9</accession>
<dbReference type="OrthoDB" id="5793213at2759"/>
<reference evidence="2" key="1">
    <citation type="submission" date="2020-09" db="EMBL/GenBank/DDBJ databases">
        <authorList>
            <person name="Kikuchi T."/>
        </authorList>
    </citation>
    <scope>NUCLEOTIDE SEQUENCE</scope>
    <source>
        <strain evidence="2">SH1</strain>
    </source>
</reference>
<keyword evidence="3" id="KW-1185">Reference proteome</keyword>
<proteinExistence type="predicted"/>
<organism evidence="2 3">
    <name type="scientific">Bursaphelenchus okinawaensis</name>
    <dbReference type="NCBI Taxonomy" id="465554"/>
    <lineage>
        <taxon>Eukaryota</taxon>
        <taxon>Metazoa</taxon>
        <taxon>Ecdysozoa</taxon>
        <taxon>Nematoda</taxon>
        <taxon>Chromadorea</taxon>
        <taxon>Rhabditida</taxon>
        <taxon>Tylenchina</taxon>
        <taxon>Tylenchomorpha</taxon>
        <taxon>Aphelenchoidea</taxon>
        <taxon>Aphelenchoididae</taxon>
        <taxon>Bursaphelenchus</taxon>
    </lineage>
</organism>
<gene>
    <name evidence="2" type="ORF">BOKJ2_LOCUS6467</name>
</gene>
<evidence type="ECO:0000256" key="1">
    <source>
        <dbReference type="SAM" id="Phobius"/>
    </source>
</evidence>
<feature type="transmembrane region" description="Helical" evidence="1">
    <location>
        <begin position="146"/>
        <end position="170"/>
    </location>
</feature>
<dbReference type="AlphaFoldDB" id="A0A811KIQ9"/>
<comment type="caution">
    <text evidence="2">The sequence shown here is derived from an EMBL/GenBank/DDBJ whole genome shotgun (WGS) entry which is preliminary data.</text>
</comment>